<evidence type="ECO:0000256" key="1">
    <source>
        <dbReference type="ARBA" id="ARBA00023015"/>
    </source>
</evidence>
<dbReference type="EMBL" id="CP144914">
    <property type="protein sequence ID" value="WWD79752.1"/>
    <property type="molecule type" value="Genomic_DNA"/>
</dbReference>
<dbReference type="PRINTS" id="PR00038">
    <property type="entry name" value="HTHLUXR"/>
</dbReference>
<dbReference type="SMART" id="SM00421">
    <property type="entry name" value="HTH_LUXR"/>
    <property type="match status" value="1"/>
</dbReference>
<dbReference type="PANTHER" id="PTHR43214">
    <property type="entry name" value="TWO-COMPONENT RESPONSE REGULATOR"/>
    <property type="match status" value="1"/>
</dbReference>
<accession>A0A5C7FNS6</accession>
<keyword evidence="6" id="KW-1185">Reference proteome</keyword>
<dbReference type="GO" id="GO:0003677">
    <property type="term" value="F:DNA binding"/>
    <property type="evidence" value="ECO:0007669"/>
    <property type="project" value="UniProtKB-KW"/>
</dbReference>
<dbReference type="AlphaFoldDB" id="A0A5C7FNS6"/>
<dbReference type="InterPro" id="IPR036388">
    <property type="entry name" value="WH-like_DNA-bd_sf"/>
</dbReference>
<dbReference type="OrthoDB" id="2859978at2"/>
<dbReference type="Proteomes" id="UP000321816">
    <property type="component" value="Chromosome"/>
</dbReference>
<evidence type="ECO:0000259" key="4">
    <source>
        <dbReference type="PROSITE" id="PS50043"/>
    </source>
</evidence>
<dbReference type="InterPro" id="IPR016032">
    <property type="entry name" value="Sig_transdc_resp-reg_C-effctor"/>
</dbReference>
<dbReference type="RefSeq" id="WP_147802780.1">
    <property type="nucleotide sequence ID" value="NZ_CP144914.1"/>
</dbReference>
<evidence type="ECO:0000256" key="3">
    <source>
        <dbReference type="ARBA" id="ARBA00023163"/>
    </source>
</evidence>
<evidence type="ECO:0000256" key="2">
    <source>
        <dbReference type="ARBA" id="ARBA00023125"/>
    </source>
</evidence>
<keyword evidence="3" id="KW-0804">Transcription</keyword>
<dbReference type="SUPFAM" id="SSF46894">
    <property type="entry name" value="C-terminal effector domain of the bipartite response regulators"/>
    <property type="match status" value="1"/>
</dbReference>
<dbReference type="CDD" id="cd06170">
    <property type="entry name" value="LuxR_C_like"/>
    <property type="match status" value="1"/>
</dbReference>
<dbReference type="KEGG" id="ahal:FTX54_015365"/>
<dbReference type="PANTHER" id="PTHR43214:SF24">
    <property type="entry name" value="TRANSCRIPTIONAL REGULATORY PROTEIN NARL-RELATED"/>
    <property type="match status" value="1"/>
</dbReference>
<keyword evidence="2" id="KW-0238">DNA-binding</keyword>
<dbReference type="PROSITE" id="PS50043">
    <property type="entry name" value="HTH_LUXR_2"/>
    <property type="match status" value="1"/>
</dbReference>
<dbReference type="InterPro" id="IPR039420">
    <property type="entry name" value="WalR-like"/>
</dbReference>
<name>A0A5C7FNS6_9BACI</name>
<reference evidence="5 6" key="1">
    <citation type="submission" date="2024-01" db="EMBL/GenBank/DDBJ databases">
        <title>Complete Genome Sequence of Alkalicoccus halolimnae BZ-SZ-XJ29T, a Moderately Halophilic Bacterium Isolated from a Salt Lake.</title>
        <authorList>
            <person name="Zhao B."/>
        </authorList>
    </citation>
    <scope>NUCLEOTIDE SEQUENCE [LARGE SCALE GENOMIC DNA]</scope>
    <source>
        <strain evidence="5 6">BZ-SZ-XJ29</strain>
    </source>
</reference>
<dbReference type="InterPro" id="IPR000792">
    <property type="entry name" value="Tscrpt_reg_LuxR_C"/>
</dbReference>
<organism evidence="5 6">
    <name type="scientific">Alkalicoccus halolimnae</name>
    <dbReference type="NCBI Taxonomy" id="1667239"/>
    <lineage>
        <taxon>Bacteria</taxon>
        <taxon>Bacillati</taxon>
        <taxon>Bacillota</taxon>
        <taxon>Bacilli</taxon>
        <taxon>Bacillales</taxon>
        <taxon>Bacillaceae</taxon>
        <taxon>Alkalicoccus</taxon>
    </lineage>
</organism>
<sequence>MTNVKTKHRIVLVCCEEDYVESFRHIKASKNVHYELLTEKAKDDYAATFDTLFVFSSDPAALIQEEEKRDHVTDWTKKKIVFITPEKNMPDAMQVLNLPVAGLISCEKFLRYAERAMETIAEYPFLLSPDLNYKVVEKLTEEKMRQKPIDRFLVQKERVDAPLRKSEVAILQLLLDGKSTVQIAEELFYSPKTVKRYVSNLISVMGEKDRTGVVVSAIRRGWVQSEKV</sequence>
<feature type="domain" description="HTH luxR-type" evidence="4">
    <location>
        <begin position="156"/>
        <end position="221"/>
    </location>
</feature>
<proteinExistence type="predicted"/>
<gene>
    <name evidence="5" type="ORF">FTX54_015365</name>
</gene>
<dbReference type="Gene3D" id="1.10.10.10">
    <property type="entry name" value="Winged helix-like DNA-binding domain superfamily/Winged helix DNA-binding domain"/>
    <property type="match status" value="1"/>
</dbReference>
<protein>
    <submittedName>
        <fullName evidence="5">LuxR C-terminal-related transcriptional regulator</fullName>
    </submittedName>
</protein>
<evidence type="ECO:0000313" key="6">
    <source>
        <dbReference type="Proteomes" id="UP000321816"/>
    </source>
</evidence>
<evidence type="ECO:0000313" key="5">
    <source>
        <dbReference type="EMBL" id="WWD79752.1"/>
    </source>
</evidence>
<dbReference type="GO" id="GO:0006355">
    <property type="term" value="P:regulation of DNA-templated transcription"/>
    <property type="evidence" value="ECO:0007669"/>
    <property type="project" value="InterPro"/>
</dbReference>
<keyword evidence="1" id="KW-0805">Transcription regulation</keyword>
<dbReference type="Pfam" id="PF00196">
    <property type="entry name" value="GerE"/>
    <property type="match status" value="1"/>
</dbReference>